<dbReference type="GO" id="GO:0060378">
    <property type="term" value="P:regulation of brood size"/>
    <property type="evidence" value="ECO:0007669"/>
    <property type="project" value="TreeGrafter"/>
</dbReference>
<comment type="similarity">
    <text evidence="1">Belongs to the inositol 1,4,5-trisphosphate 5-phosphatase type II family.</text>
</comment>
<dbReference type="AlphaFoldDB" id="A0A9P1IJL3"/>
<dbReference type="InterPro" id="IPR046985">
    <property type="entry name" value="IP5"/>
</dbReference>
<evidence type="ECO:0000313" key="4">
    <source>
        <dbReference type="Proteomes" id="UP001152747"/>
    </source>
</evidence>
<dbReference type="Gene3D" id="3.60.10.10">
    <property type="entry name" value="Endonuclease/exonuclease/phosphatase"/>
    <property type="match status" value="1"/>
</dbReference>
<dbReference type="Gene3D" id="2.60.40.2840">
    <property type="match status" value="1"/>
</dbReference>
<dbReference type="GO" id="GO:0098793">
    <property type="term" value="C:presynapse"/>
    <property type="evidence" value="ECO:0007669"/>
    <property type="project" value="GOC"/>
</dbReference>
<keyword evidence="4" id="KW-1185">Reference proteome</keyword>
<dbReference type="Pfam" id="PF22669">
    <property type="entry name" value="Exo_endo_phos2"/>
    <property type="match status" value="1"/>
</dbReference>
<dbReference type="GO" id="GO:0004439">
    <property type="term" value="F:phosphatidylinositol-4,5-bisphosphate 5-phosphatase activity"/>
    <property type="evidence" value="ECO:0007669"/>
    <property type="project" value="TreeGrafter"/>
</dbReference>
<evidence type="ECO:0000313" key="3">
    <source>
        <dbReference type="EMBL" id="CAI5446719.1"/>
    </source>
</evidence>
<dbReference type="SUPFAM" id="SSF56219">
    <property type="entry name" value="DNase I-like"/>
    <property type="match status" value="1"/>
</dbReference>
<evidence type="ECO:0000259" key="2">
    <source>
        <dbReference type="SMART" id="SM00128"/>
    </source>
</evidence>
<sequence length="400" mass="46021">MDWKVTIITYNVAMKICDEKIVENFLAGQIEESSNIVVIGLQEVAHAETIGGAIITWCQHIREWMNRNEKMVLLGKTYQMTNQVMVFVRKQIIAFIRKVDFRFAKNTMGGLTGHKGSIGVRIQLRSPFSLVFVDSHFVHDVLSYQKRIAQFHTNKTCCFPEDKSVRAVFWFGDLNFRVEEDTEVVMSKIRTGTFGELLDTREQLKRALVEKEAFSGFEEQPIKFAPTYRLHIGTPKHDSKRTPSWCDRILYKGDGIQGISYKSNEKSVASDHFPVIGKFMVKMPIAPKSHWDVVFEHLPTWFSSIPLIGRFQVDPIFSKEFGSMRDWIGVYPSSIDDCTSTTHWIYFATCFEQIIEDQKYSACEFVDLPVGNYRLGYFSAYLNCIVGLSKSFQVVEQPET</sequence>
<dbReference type="InterPro" id="IPR000300">
    <property type="entry name" value="IPPc"/>
</dbReference>
<dbReference type="EMBL" id="CANHGI010000003">
    <property type="protein sequence ID" value="CAI5446719.1"/>
    <property type="molecule type" value="Genomic_DNA"/>
</dbReference>
<reference evidence="3" key="1">
    <citation type="submission" date="2022-11" db="EMBL/GenBank/DDBJ databases">
        <authorList>
            <person name="Kikuchi T."/>
        </authorList>
    </citation>
    <scope>NUCLEOTIDE SEQUENCE</scope>
    <source>
        <strain evidence="3">PS1010</strain>
    </source>
</reference>
<comment type="caution">
    <text evidence="3">The sequence shown here is derived from an EMBL/GenBank/DDBJ whole genome shotgun (WGS) entry which is preliminary data.</text>
</comment>
<dbReference type="GO" id="GO:0048488">
    <property type="term" value="P:synaptic vesicle endocytosis"/>
    <property type="evidence" value="ECO:0007669"/>
    <property type="project" value="TreeGrafter"/>
</dbReference>
<dbReference type="Proteomes" id="UP001152747">
    <property type="component" value="Unassembled WGS sequence"/>
</dbReference>
<organism evidence="3 4">
    <name type="scientific">Caenorhabditis angaria</name>
    <dbReference type="NCBI Taxonomy" id="860376"/>
    <lineage>
        <taxon>Eukaryota</taxon>
        <taxon>Metazoa</taxon>
        <taxon>Ecdysozoa</taxon>
        <taxon>Nematoda</taxon>
        <taxon>Chromadorea</taxon>
        <taxon>Rhabditida</taxon>
        <taxon>Rhabditina</taxon>
        <taxon>Rhabditomorpha</taxon>
        <taxon>Rhabditoidea</taxon>
        <taxon>Rhabditidae</taxon>
        <taxon>Peloderinae</taxon>
        <taxon>Caenorhabditis</taxon>
    </lineage>
</organism>
<proteinExistence type="inferred from homology"/>
<name>A0A9P1IJL3_9PELO</name>
<gene>
    <name evidence="3" type="ORF">CAMP_LOCUS9356</name>
</gene>
<dbReference type="PANTHER" id="PTHR11200">
    <property type="entry name" value="INOSITOL 5-PHOSPHATASE"/>
    <property type="match status" value="1"/>
</dbReference>
<accession>A0A9P1IJL3</accession>
<protein>
    <recommendedName>
        <fullName evidence="2">Inositol polyphosphate-related phosphatase domain-containing protein</fullName>
    </recommendedName>
</protein>
<dbReference type="SMART" id="SM00128">
    <property type="entry name" value="IPPc"/>
    <property type="match status" value="1"/>
</dbReference>
<evidence type="ECO:0000256" key="1">
    <source>
        <dbReference type="ARBA" id="ARBA00005910"/>
    </source>
</evidence>
<dbReference type="InterPro" id="IPR036691">
    <property type="entry name" value="Endo/exonu/phosph_ase_sf"/>
</dbReference>
<dbReference type="GO" id="GO:0046856">
    <property type="term" value="P:phosphatidylinositol dephosphorylation"/>
    <property type="evidence" value="ECO:0007669"/>
    <property type="project" value="InterPro"/>
</dbReference>
<feature type="domain" description="Inositol polyphosphate-related phosphatase" evidence="2">
    <location>
        <begin position="1"/>
        <end position="287"/>
    </location>
</feature>
<dbReference type="PANTHER" id="PTHR11200:SF295">
    <property type="entry name" value="INOSITOL POLYPHOSPHATE 5-PHOSPHATASE"/>
    <property type="match status" value="1"/>
</dbReference>
<dbReference type="InterPro" id="IPR041611">
    <property type="entry name" value="SKICH"/>
</dbReference>
<dbReference type="OrthoDB" id="62798at2759"/>
<dbReference type="Pfam" id="PF17751">
    <property type="entry name" value="SKICH"/>
    <property type="match status" value="1"/>
</dbReference>